<keyword evidence="4" id="KW-1185">Reference proteome</keyword>
<dbReference type="EMBL" id="JAGPXD010000003">
    <property type="protein sequence ID" value="KAH7362745.1"/>
    <property type="molecule type" value="Genomic_DNA"/>
</dbReference>
<feature type="region of interest" description="Disordered" evidence="1">
    <location>
        <begin position="125"/>
        <end position="175"/>
    </location>
</feature>
<accession>A0A8K0X5F1</accession>
<name>A0A8K0X5F1_9PEZI</name>
<feature type="compositionally biased region" description="Low complexity" evidence="1">
    <location>
        <begin position="254"/>
        <end position="270"/>
    </location>
</feature>
<feature type="compositionally biased region" description="Low complexity" evidence="1">
    <location>
        <begin position="135"/>
        <end position="144"/>
    </location>
</feature>
<feature type="domain" description="DUF7726" evidence="2">
    <location>
        <begin position="184"/>
        <end position="250"/>
    </location>
</feature>
<feature type="region of interest" description="Disordered" evidence="1">
    <location>
        <begin position="57"/>
        <end position="87"/>
    </location>
</feature>
<dbReference type="Pfam" id="PF24852">
    <property type="entry name" value="DUF7726"/>
    <property type="match status" value="2"/>
</dbReference>
<proteinExistence type="predicted"/>
<sequence length="441" mass="49115">MAHSWRPWEAAGMQPLSTGDVNKAINLPPALPPTTHARPTDVTLPSISSWLTEPLRDENTAGHHPYEKTRPGLHSTNSSSHIAAPQPPRHVLPTSIPISSHATTIAHPTTAYALPPRQHIPPPMLHHAPPPARSIPPQQTIPTTAPKSTARKRKSEVLEESYGASSSSGGGVGGGGSGAYELVNCDHLREKIEALVKPPAGPMSLRAFLDHTRSTTQEYAQFGSLSGPHAGSNTEFCHRASQFFREREREHHQQSQQPQPQPQQQPQQPEQPKPRAQTKRPTRVVEALDVSGITLEGEESQSVKVFDTCDKVRRKINRFLADHDDVTASAFCREIAKALPNDRKVQSKQLNDFLAKKGPTAGNTSCVYYTAYVFFEKRRIKDRRPKDQTRLKMEEIYKDEGMNTTELLTHVTVFQGEEPILDEFGRIHYVQVGEPRRPPRR</sequence>
<comment type="caution">
    <text evidence="3">The sequence shown here is derived from an EMBL/GenBank/DDBJ whole genome shotgun (WGS) entry which is preliminary data.</text>
</comment>
<dbReference type="PANTHER" id="PTHR42339">
    <property type="entry name" value="HISTONE H1"/>
    <property type="match status" value="1"/>
</dbReference>
<protein>
    <recommendedName>
        <fullName evidence="2">DUF7726 domain-containing protein</fullName>
    </recommendedName>
</protein>
<evidence type="ECO:0000313" key="4">
    <source>
        <dbReference type="Proteomes" id="UP000813385"/>
    </source>
</evidence>
<evidence type="ECO:0000313" key="3">
    <source>
        <dbReference type="EMBL" id="KAH7362745.1"/>
    </source>
</evidence>
<gene>
    <name evidence="3" type="ORF">B0T11DRAFT_87187</name>
</gene>
<dbReference type="AlphaFoldDB" id="A0A8K0X5F1"/>
<feature type="region of interest" description="Disordered" evidence="1">
    <location>
        <begin position="1"/>
        <end position="42"/>
    </location>
</feature>
<dbReference type="Proteomes" id="UP000813385">
    <property type="component" value="Unassembled WGS sequence"/>
</dbReference>
<dbReference type="OrthoDB" id="2592504at2759"/>
<feature type="domain" description="DUF7726" evidence="2">
    <location>
        <begin position="304"/>
        <end position="381"/>
    </location>
</feature>
<dbReference type="PANTHER" id="PTHR42339:SF1">
    <property type="entry name" value="HISTONE H1"/>
    <property type="match status" value="1"/>
</dbReference>
<feature type="compositionally biased region" description="Pro residues" evidence="1">
    <location>
        <begin position="125"/>
        <end position="134"/>
    </location>
</feature>
<feature type="compositionally biased region" description="Basic and acidic residues" evidence="1">
    <location>
        <begin position="57"/>
        <end position="70"/>
    </location>
</feature>
<feature type="region of interest" description="Disordered" evidence="1">
    <location>
        <begin position="245"/>
        <end position="283"/>
    </location>
</feature>
<dbReference type="InterPro" id="IPR056143">
    <property type="entry name" value="DUF7726"/>
</dbReference>
<reference evidence="3" key="1">
    <citation type="journal article" date="2021" name="Nat. Commun.">
        <title>Genetic determinants of endophytism in the Arabidopsis root mycobiome.</title>
        <authorList>
            <person name="Mesny F."/>
            <person name="Miyauchi S."/>
            <person name="Thiergart T."/>
            <person name="Pickel B."/>
            <person name="Atanasova L."/>
            <person name="Karlsson M."/>
            <person name="Huettel B."/>
            <person name="Barry K.W."/>
            <person name="Haridas S."/>
            <person name="Chen C."/>
            <person name="Bauer D."/>
            <person name="Andreopoulos W."/>
            <person name="Pangilinan J."/>
            <person name="LaButti K."/>
            <person name="Riley R."/>
            <person name="Lipzen A."/>
            <person name="Clum A."/>
            <person name="Drula E."/>
            <person name="Henrissat B."/>
            <person name="Kohler A."/>
            <person name="Grigoriev I.V."/>
            <person name="Martin F.M."/>
            <person name="Hacquard S."/>
        </authorList>
    </citation>
    <scope>NUCLEOTIDE SEQUENCE</scope>
    <source>
        <strain evidence="3">MPI-CAGE-AT-0016</strain>
    </source>
</reference>
<evidence type="ECO:0000259" key="2">
    <source>
        <dbReference type="Pfam" id="PF24852"/>
    </source>
</evidence>
<evidence type="ECO:0000256" key="1">
    <source>
        <dbReference type="SAM" id="MobiDB-lite"/>
    </source>
</evidence>
<organism evidence="3 4">
    <name type="scientific">Plectosphaerella cucumerina</name>
    <dbReference type="NCBI Taxonomy" id="40658"/>
    <lineage>
        <taxon>Eukaryota</taxon>
        <taxon>Fungi</taxon>
        <taxon>Dikarya</taxon>
        <taxon>Ascomycota</taxon>
        <taxon>Pezizomycotina</taxon>
        <taxon>Sordariomycetes</taxon>
        <taxon>Hypocreomycetidae</taxon>
        <taxon>Glomerellales</taxon>
        <taxon>Plectosphaerellaceae</taxon>
        <taxon>Plectosphaerella</taxon>
    </lineage>
</organism>